<dbReference type="EMBL" id="BPLQ01013115">
    <property type="protein sequence ID" value="GIY69894.1"/>
    <property type="molecule type" value="Genomic_DNA"/>
</dbReference>
<sequence>MAPPSVVSEMVKAFIKAPKAMTSSIEASYRVGGNDKTSLIPGGKDRGLPRDVGGHESFPSSPKLGDSDSLNCSLPCGQL</sequence>
<feature type="compositionally biased region" description="Basic and acidic residues" evidence="1">
    <location>
        <begin position="43"/>
        <end position="54"/>
    </location>
</feature>
<proteinExistence type="predicted"/>
<dbReference type="Proteomes" id="UP001054837">
    <property type="component" value="Unassembled WGS sequence"/>
</dbReference>
<accession>A0AAV4VIV0</accession>
<dbReference type="AlphaFoldDB" id="A0AAV4VIV0"/>
<name>A0AAV4VIV0_9ARAC</name>
<feature type="region of interest" description="Disordered" evidence="1">
    <location>
        <begin position="32"/>
        <end position="79"/>
    </location>
</feature>
<comment type="caution">
    <text evidence="2">The sequence shown here is derived from an EMBL/GenBank/DDBJ whole genome shotgun (WGS) entry which is preliminary data.</text>
</comment>
<evidence type="ECO:0000313" key="3">
    <source>
        <dbReference type="Proteomes" id="UP001054837"/>
    </source>
</evidence>
<reference evidence="2 3" key="1">
    <citation type="submission" date="2021-06" db="EMBL/GenBank/DDBJ databases">
        <title>Caerostris darwini draft genome.</title>
        <authorList>
            <person name="Kono N."/>
            <person name="Arakawa K."/>
        </authorList>
    </citation>
    <scope>NUCLEOTIDE SEQUENCE [LARGE SCALE GENOMIC DNA]</scope>
</reference>
<protein>
    <submittedName>
        <fullName evidence="2">Uncharacterized protein</fullName>
    </submittedName>
</protein>
<organism evidence="2 3">
    <name type="scientific">Caerostris darwini</name>
    <dbReference type="NCBI Taxonomy" id="1538125"/>
    <lineage>
        <taxon>Eukaryota</taxon>
        <taxon>Metazoa</taxon>
        <taxon>Ecdysozoa</taxon>
        <taxon>Arthropoda</taxon>
        <taxon>Chelicerata</taxon>
        <taxon>Arachnida</taxon>
        <taxon>Araneae</taxon>
        <taxon>Araneomorphae</taxon>
        <taxon>Entelegynae</taxon>
        <taxon>Araneoidea</taxon>
        <taxon>Araneidae</taxon>
        <taxon>Caerostris</taxon>
    </lineage>
</organism>
<gene>
    <name evidence="2" type="ORF">CDAR_542671</name>
</gene>
<evidence type="ECO:0000256" key="1">
    <source>
        <dbReference type="SAM" id="MobiDB-lite"/>
    </source>
</evidence>
<keyword evidence="3" id="KW-1185">Reference proteome</keyword>
<evidence type="ECO:0000313" key="2">
    <source>
        <dbReference type="EMBL" id="GIY69894.1"/>
    </source>
</evidence>